<evidence type="ECO:0000313" key="3">
    <source>
        <dbReference type="EMBL" id="SEH84702.1"/>
    </source>
</evidence>
<dbReference type="AlphaFoldDB" id="A0A1H6L909"/>
<feature type="compositionally biased region" description="Low complexity" evidence="1">
    <location>
        <begin position="147"/>
        <end position="161"/>
    </location>
</feature>
<feature type="compositionally biased region" description="Polar residues" evidence="1">
    <location>
        <begin position="162"/>
        <end position="175"/>
    </location>
</feature>
<keyword evidence="2" id="KW-0812">Transmembrane</keyword>
<dbReference type="Proteomes" id="UP000183190">
    <property type="component" value="Unassembled WGS sequence"/>
</dbReference>
<reference evidence="3 4" key="1">
    <citation type="submission" date="2016-10" db="EMBL/GenBank/DDBJ databases">
        <authorList>
            <person name="de Groot N.N."/>
        </authorList>
    </citation>
    <scope>NUCLEOTIDE SEQUENCE [LARGE SCALE GENOMIC DNA]</scope>
    <source>
        <strain evidence="3 4">YAD2003</strain>
    </source>
</reference>
<protein>
    <submittedName>
        <fullName evidence="3">Uncharacterized protein</fullName>
    </submittedName>
</protein>
<feature type="compositionally biased region" description="Low complexity" evidence="1">
    <location>
        <begin position="176"/>
        <end position="225"/>
    </location>
</feature>
<evidence type="ECO:0000256" key="2">
    <source>
        <dbReference type="SAM" id="Phobius"/>
    </source>
</evidence>
<evidence type="ECO:0000313" key="4">
    <source>
        <dbReference type="Proteomes" id="UP000183190"/>
    </source>
</evidence>
<sequence>MKDYNEIANSVFQRREEYLKEKKRKKALILRNATIALSCCIMIAVGIGIWNIGLLKDIKPSPHKEDYTLPSPNVTTAVTTSDEDITTEITVATAANDILETTAIVSDNSAQSGESGTKTTSANGHSGSGNVTTSRSDSKTSESNVRTTASSIEITSSNNSSHQNLTTSHHQSPVLTTLRSDVRTTTTTPRISTRTTTRRTSTTTRRTSTTTRRTSTTTRRTSTTTRIPVATTTTKAQTRPVTSTTRIYTYSPVATSTTAVYTTRPAYSSMTSVMTSIVYTQPAYTYSPVATSTTASHSSAQPVYTSTTPTPVLSTTHTDPPHSKFYYNSTTYTVAGCENFDTSYAKEELYRSGIYDVALGRLTVYTVYAYKDFSPDFLCMVEFDDGETFLGINWDYVPDNLGEFLDAIDFPDSFNLYSLYDSVNSKYINSPDCTPLTEFLKSNKNAGIIQIIDDFYPKTKVEFDYDMLSTGDDYTCIFGHVSISADQTLVIFIADDYGHRTYEFNVDSTTLDKLYASLQKNV</sequence>
<feature type="compositionally biased region" description="Polar residues" evidence="1">
    <location>
        <begin position="106"/>
        <end position="146"/>
    </location>
</feature>
<dbReference type="EMBL" id="FNWV01000017">
    <property type="protein sequence ID" value="SEH84702.1"/>
    <property type="molecule type" value="Genomic_DNA"/>
</dbReference>
<organism evidence="3 4">
    <name type="scientific">Ruminococcus flavefaciens</name>
    <dbReference type="NCBI Taxonomy" id="1265"/>
    <lineage>
        <taxon>Bacteria</taxon>
        <taxon>Bacillati</taxon>
        <taxon>Bacillota</taxon>
        <taxon>Clostridia</taxon>
        <taxon>Eubacteriales</taxon>
        <taxon>Oscillospiraceae</taxon>
        <taxon>Ruminococcus</taxon>
    </lineage>
</organism>
<feature type="region of interest" description="Disordered" evidence="1">
    <location>
        <begin position="106"/>
        <end position="225"/>
    </location>
</feature>
<keyword evidence="2" id="KW-0472">Membrane</keyword>
<evidence type="ECO:0000256" key="1">
    <source>
        <dbReference type="SAM" id="MobiDB-lite"/>
    </source>
</evidence>
<gene>
    <name evidence="3" type="ORF">SAMN02910265_03013</name>
</gene>
<proteinExistence type="predicted"/>
<keyword evidence="2" id="KW-1133">Transmembrane helix</keyword>
<dbReference type="OrthoDB" id="1821358at2"/>
<feature type="transmembrane region" description="Helical" evidence="2">
    <location>
        <begin position="28"/>
        <end position="50"/>
    </location>
</feature>
<dbReference type="RefSeq" id="WP_074718857.1">
    <property type="nucleotide sequence ID" value="NZ_FNWV01000017.1"/>
</dbReference>
<name>A0A1H6L909_RUMFL</name>
<accession>A0A1H6L909</accession>